<dbReference type="SUPFAM" id="SSF57196">
    <property type="entry name" value="EGF/Laminin"/>
    <property type="match status" value="1"/>
</dbReference>
<proteinExistence type="predicted"/>
<evidence type="ECO:0000256" key="5">
    <source>
        <dbReference type="SAM" id="Phobius"/>
    </source>
</evidence>
<keyword evidence="5" id="KW-0472">Membrane</keyword>
<keyword evidence="5" id="KW-1133">Transmembrane helix</keyword>
<feature type="transmembrane region" description="Helical" evidence="5">
    <location>
        <begin position="12"/>
        <end position="33"/>
    </location>
</feature>
<dbReference type="Proteomes" id="UP000030640">
    <property type="component" value="Unassembled WGS sequence"/>
</dbReference>
<dbReference type="EMBL" id="KI965469">
    <property type="protein sequence ID" value="EUD66844.1"/>
    <property type="molecule type" value="Genomic_DNA"/>
</dbReference>
<feature type="compositionally biased region" description="Polar residues" evidence="4">
    <location>
        <begin position="108"/>
        <end position="124"/>
    </location>
</feature>
<dbReference type="VEuPathDB" id="PlasmoDB:C922_02829"/>
<feature type="compositionally biased region" description="Acidic residues" evidence="4">
    <location>
        <begin position="135"/>
        <end position="147"/>
    </location>
</feature>
<dbReference type="Gene3D" id="2.10.25.10">
    <property type="entry name" value="Laminin"/>
    <property type="match status" value="1"/>
</dbReference>
<accession>W7ACM1</accession>
<evidence type="ECO:0000256" key="1">
    <source>
        <dbReference type="ARBA" id="ARBA00022536"/>
    </source>
</evidence>
<feature type="domain" description="EGF-like" evidence="6">
    <location>
        <begin position="159"/>
        <end position="198"/>
    </location>
</feature>
<dbReference type="InterPro" id="IPR024731">
    <property type="entry name" value="NELL2-like_EGF"/>
</dbReference>
<protein>
    <recommendedName>
        <fullName evidence="6">EGF-like domain-containing protein</fullName>
    </recommendedName>
</protein>
<evidence type="ECO:0000256" key="4">
    <source>
        <dbReference type="SAM" id="MobiDB-lite"/>
    </source>
</evidence>
<comment type="caution">
    <text evidence="3">Lacks conserved residue(s) required for the propagation of feature annotation.</text>
</comment>
<dbReference type="RefSeq" id="XP_008816650.1">
    <property type="nucleotide sequence ID" value="XM_008818428.1"/>
</dbReference>
<evidence type="ECO:0000313" key="8">
    <source>
        <dbReference type="Proteomes" id="UP000030640"/>
    </source>
</evidence>
<feature type="compositionally biased region" description="Low complexity" evidence="4">
    <location>
        <begin position="55"/>
        <end position="85"/>
    </location>
</feature>
<dbReference type="AlphaFoldDB" id="W7ACM1"/>
<dbReference type="InterPro" id="IPR000742">
    <property type="entry name" value="EGF"/>
</dbReference>
<dbReference type="PROSITE" id="PS51257">
    <property type="entry name" value="PROKAR_LIPOPROTEIN"/>
    <property type="match status" value="1"/>
</dbReference>
<name>W7ACM1_9APIC</name>
<dbReference type="GeneID" id="20038103"/>
<evidence type="ECO:0000256" key="3">
    <source>
        <dbReference type="PROSITE-ProRule" id="PRU00076"/>
    </source>
</evidence>
<evidence type="ECO:0000313" key="7">
    <source>
        <dbReference type="EMBL" id="EUD66844.1"/>
    </source>
</evidence>
<sequence>MKVAYFLSALDFLIIFSLYLGGTCSGFAGIVACMRHGRILDEAGQEGVGGSGNVTDATNATTNAATDATTEAATDTSTTAATNGDASGGLNSPAESSGSGGNDPANPATHSSDLPTTGAQNTPPGNGGQTGDHDAEVEDGDYDDTEDDTRYNLQDVEEIIDPCSENNGGCGDDKICENLGEGIVKCSCKPGYKLVDTECVESSKSSSWNSFFCWFLLLIIVLASIN</sequence>
<gene>
    <name evidence="7" type="ORF">C922_02829</name>
</gene>
<keyword evidence="8" id="KW-1185">Reference proteome</keyword>
<organism evidence="7 8">
    <name type="scientific">Plasmodium inui San Antonio 1</name>
    <dbReference type="NCBI Taxonomy" id="1237626"/>
    <lineage>
        <taxon>Eukaryota</taxon>
        <taxon>Sar</taxon>
        <taxon>Alveolata</taxon>
        <taxon>Apicomplexa</taxon>
        <taxon>Aconoidasida</taxon>
        <taxon>Haemosporida</taxon>
        <taxon>Plasmodiidae</taxon>
        <taxon>Plasmodium</taxon>
        <taxon>Plasmodium (Plasmodium)</taxon>
    </lineage>
</organism>
<reference evidence="7 8" key="1">
    <citation type="submission" date="2013-02" db="EMBL/GenBank/DDBJ databases">
        <title>The Genome Sequence of Plasmodium inui San Antonio 1.</title>
        <authorList>
            <consortium name="The Broad Institute Genome Sequencing Platform"/>
            <consortium name="The Broad Institute Genome Sequencing Center for Infectious Disease"/>
            <person name="Neafsey D."/>
            <person name="Cheeseman I."/>
            <person name="Volkman S."/>
            <person name="Adams J."/>
            <person name="Walker B."/>
            <person name="Young S.K."/>
            <person name="Zeng Q."/>
            <person name="Gargeya S."/>
            <person name="Fitzgerald M."/>
            <person name="Haas B."/>
            <person name="Abouelleil A."/>
            <person name="Alvarado L."/>
            <person name="Arachchi H.M."/>
            <person name="Berlin A.M."/>
            <person name="Chapman S.B."/>
            <person name="Dewar J."/>
            <person name="Goldberg J."/>
            <person name="Griggs A."/>
            <person name="Gujja S."/>
            <person name="Hansen M."/>
            <person name="Howarth C."/>
            <person name="Imamovic A."/>
            <person name="Larimer J."/>
            <person name="McCowan C."/>
            <person name="Murphy C."/>
            <person name="Neiman D."/>
            <person name="Pearson M."/>
            <person name="Priest M."/>
            <person name="Roberts A."/>
            <person name="Saif S."/>
            <person name="Shea T."/>
            <person name="Sisk P."/>
            <person name="Sykes S."/>
            <person name="Wortman J."/>
            <person name="Nusbaum C."/>
            <person name="Birren B."/>
        </authorList>
    </citation>
    <scope>NUCLEOTIDE SEQUENCE [LARGE SCALE GENOMIC DNA]</scope>
    <source>
        <strain evidence="7 8">San Antonio 1</strain>
    </source>
</reference>
<keyword evidence="5" id="KW-0812">Transmembrane</keyword>
<evidence type="ECO:0000259" key="6">
    <source>
        <dbReference type="PROSITE" id="PS50026"/>
    </source>
</evidence>
<keyword evidence="2" id="KW-1015">Disulfide bond</keyword>
<dbReference type="Pfam" id="PF12947">
    <property type="entry name" value="EGF_3"/>
    <property type="match status" value="1"/>
</dbReference>
<evidence type="ECO:0000256" key="2">
    <source>
        <dbReference type="ARBA" id="ARBA00023157"/>
    </source>
</evidence>
<feature type="transmembrane region" description="Helical" evidence="5">
    <location>
        <begin position="208"/>
        <end position="225"/>
    </location>
</feature>
<dbReference type="OrthoDB" id="10060424at2759"/>
<dbReference type="PROSITE" id="PS50026">
    <property type="entry name" value="EGF_3"/>
    <property type="match status" value="1"/>
</dbReference>
<keyword evidence="1 3" id="KW-0245">EGF-like domain</keyword>
<feature type="region of interest" description="Disordered" evidence="4">
    <location>
        <begin position="44"/>
        <end position="148"/>
    </location>
</feature>